<dbReference type="Proteomes" id="UP000007322">
    <property type="component" value="Chromosome 2"/>
</dbReference>
<protein>
    <recommendedName>
        <fullName evidence="3">Haloacid dehalogenase</fullName>
    </recommendedName>
</protein>
<dbReference type="RefSeq" id="XP_003661029.1">
    <property type="nucleotide sequence ID" value="XM_003660981.1"/>
</dbReference>
<dbReference type="AlphaFoldDB" id="G2QA36"/>
<dbReference type="KEGG" id="mtm:MYCTH_2299969"/>
<dbReference type="SUPFAM" id="SSF56784">
    <property type="entry name" value="HAD-like"/>
    <property type="match status" value="1"/>
</dbReference>
<organism evidence="1 2">
    <name type="scientific">Thermothelomyces thermophilus (strain ATCC 42464 / BCRC 31852 / DSM 1799)</name>
    <name type="common">Sporotrichum thermophile</name>
    <dbReference type="NCBI Taxonomy" id="573729"/>
    <lineage>
        <taxon>Eukaryota</taxon>
        <taxon>Fungi</taxon>
        <taxon>Dikarya</taxon>
        <taxon>Ascomycota</taxon>
        <taxon>Pezizomycotina</taxon>
        <taxon>Sordariomycetes</taxon>
        <taxon>Sordariomycetidae</taxon>
        <taxon>Sordariales</taxon>
        <taxon>Chaetomiaceae</taxon>
        <taxon>Thermothelomyces</taxon>
    </lineage>
</organism>
<dbReference type="InterPro" id="IPR023214">
    <property type="entry name" value="HAD_sf"/>
</dbReference>
<dbReference type="GO" id="GO:0005634">
    <property type="term" value="C:nucleus"/>
    <property type="evidence" value="ECO:0007669"/>
    <property type="project" value="TreeGrafter"/>
</dbReference>
<dbReference type="OrthoDB" id="444127at2759"/>
<sequence length="310" mass="34341">MGQRNLLLCFDAFGTLFHPKGPVMEQYVAVAQQCGLGGFSAQDVEASFKAAFSRQSKLHPNYGRASGMGALKWWTNVITQTFQPLIGKGTELPNDLAPKLWHRFSSGEGYSLSPGVASLLRSLRQRQQERRPKSSRLIVGVITNSDDRVPSILSSLGLHVSPLRFGAPLNSARGGPSEHYDVDLHCMSYDVGVTKPDRRIFDAAEEMAVQLVMAQEAAEHGRDVERAQPALPWLKLYVGDEYEKDVVGARGAGWNPIFVGAKEEVSGQDSVLDLDQLRNKRLDEVFHRDGPPLTIHADSTQEVLEWLIEY</sequence>
<dbReference type="Pfam" id="PF00702">
    <property type="entry name" value="Hydrolase"/>
    <property type="match status" value="1"/>
</dbReference>
<dbReference type="Gene3D" id="1.10.150.720">
    <property type="entry name" value="Haloacid dehalogenase-like hydrolase"/>
    <property type="match status" value="1"/>
</dbReference>
<dbReference type="HOGENOM" id="CLU_045011_8_0_1"/>
<keyword evidence="2" id="KW-1185">Reference proteome</keyword>
<dbReference type="PANTHER" id="PTHR46191">
    <property type="match status" value="1"/>
</dbReference>
<dbReference type="GeneID" id="11511736"/>
<dbReference type="VEuPathDB" id="FungiDB:MYCTH_2299969"/>
<dbReference type="eggNOG" id="KOG3085">
    <property type="taxonomic scope" value="Eukaryota"/>
</dbReference>
<evidence type="ECO:0008006" key="3">
    <source>
        <dbReference type="Google" id="ProtNLM"/>
    </source>
</evidence>
<evidence type="ECO:0000313" key="1">
    <source>
        <dbReference type="EMBL" id="AEO55784.1"/>
    </source>
</evidence>
<dbReference type="Gene3D" id="3.40.50.1000">
    <property type="entry name" value="HAD superfamily/HAD-like"/>
    <property type="match status" value="1"/>
</dbReference>
<reference evidence="1 2" key="1">
    <citation type="journal article" date="2011" name="Nat. Biotechnol.">
        <title>Comparative genomic analysis of the thermophilic biomass-degrading fungi Myceliophthora thermophila and Thielavia terrestris.</title>
        <authorList>
            <person name="Berka R.M."/>
            <person name="Grigoriev I.V."/>
            <person name="Otillar R."/>
            <person name="Salamov A."/>
            <person name="Grimwood J."/>
            <person name="Reid I."/>
            <person name="Ishmael N."/>
            <person name="John T."/>
            <person name="Darmond C."/>
            <person name="Moisan M.-C."/>
            <person name="Henrissat B."/>
            <person name="Coutinho P.M."/>
            <person name="Lombard V."/>
            <person name="Natvig D.O."/>
            <person name="Lindquist E."/>
            <person name="Schmutz J."/>
            <person name="Lucas S."/>
            <person name="Harris P."/>
            <person name="Powlowski J."/>
            <person name="Bellemare A."/>
            <person name="Taylor D."/>
            <person name="Butler G."/>
            <person name="de Vries R.P."/>
            <person name="Allijn I.E."/>
            <person name="van den Brink J."/>
            <person name="Ushinsky S."/>
            <person name="Storms R."/>
            <person name="Powell A.J."/>
            <person name="Paulsen I.T."/>
            <person name="Elbourne L.D.H."/>
            <person name="Baker S.E."/>
            <person name="Magnuson J."/>
            <person name="LaBoissiere S."/>
            <person name="Clutterbuck A.J."/>
            <person name="Martinez D."/>
            <person name="Wogulis M."/>
            <person name="de Leon A.L."/>
            <person name="Rey M.W."/>
            <person name="Tsang A."/>
        </authorList>
    </citation>
    <scope>NUCLEOTIDE SEQUENCE [LARGE SCALE GENOMIC DNA]</scope>
    <source>
        <strain evidence="2">ATCC 42464 / BCRC 31852 / DSM 1799</strain>
    </source>
</reference>
<dbReference type="InterPro" id="IPR051828">
    <property type="entry name" value="HAD-like_hydrolase_domain"/>
</dbReference>
<dbReference type="InParanoid" id="G2QA36"/>
<accession>G2QA36</accession>
<dbReference type="STRING" id="573729.G2QA36"/>
<dbReference type="FunCoup" id="G2QA36">
    <property type="interactions" value="137"/>
</dbReference>
<dbReference type="InterPro" id="IPR036412">
    <property type="entry name" value="HAD-like_sf"/>
</dbReference>
<dbReference type="InterPro" id="IPR044924">
    <property type="entry name" value="HAD-SF_hydro_IA_REG-2-like_cap"/>
</dbReference>
<evidence type="ECO:0000313" key="2">
    <source>
        <dbReference type="Proteomes" id="UP000007322"/>
    </source>
</evidence>
<dbReference type="PANTHER" id="PTHR46191:SF2">
    <property type="entry name" value="HALOACID DEHALOGENASE-LIKE HYDROLASE DOMAIN-CONTAINING PROTEIN 3"/>
    <property type="match status" value="1"/>
</dbReference>
<dbReference type="OMA" id="PCPDYAR"/>
<name>G2QA36_THET4</name>
<dbReference type="EMBL" id="CP003003">
    <property type="protein sequence ID" value="AEO55784.1"/>
    <property type="molecule type" value="Genomic_DNA"/>
</dbReference>
<gene>
    <name evidence="1" type="ORF">MYCTH_2299969</name>
</gene>
<proteinExistence type="predicted"/>